<accession>A0ABU6CD23</accession>
<keyword evidence="3" id="KW-1185">Reference proteome</keyword>
<dbReference type="Proteomes" id="UP001352223">
    <property type="component" value="Unassembled WGS sequence"/>
</dbReference>
<dbReference type="RefSeq" id="WP_324770186.1">
    <property type="nucleotide sequence ID" value="NZ_BAAATS010000037.1"/>
</dbReference>
<dbReference type="EMBL" id="JAOZYB010000162">
    <property type="protein sequence ID" value="MEB3962618.1"/>
    <property type="molecule type" value="Genomic_DNA"/>
</dbReference>
<reference evidence="2 3" key="1">
    <citation type="submission" date="2022-10" db="EMBL/GenBank/DDBJ databases">
        <authorList>
            <person name="Xie J."/>
            <person name="Shen N."/>
        </authorList>
    </citation>
    <scope>NUCLEOTIDE SEQUENCE [LARGE SCALE GENOMIC DNA]</scope>
    <source>
        <strain evidence="2 3">DSM 41681</strain>
    </source>
</reference>
<gene>
    <name evidence="2" type="ORF">OKJ48_20525</name>
</gene>
<evidence type="ECO:0000313" key="2">
    <source>
        <dbReference type="EMBL" id="MEB3962618.1"/>
    </source>
</evidence>
<name>A0ABU6CD23_9ACTN</name>
<organism evidence="2 3">
    <name type="scientific">Streptomyces kunmingensis</name>
    <dbReference type="NCBI Taxonomy" id="68225"/>
    <lineage>
        <taxon>Bacteria</taxon>
        <taxon>Bacillati</taxon>
        <taxon>Actinomycetota</taxon>
        <taxon>Actinomycetes</taxon>
        <taxon>Kitasatosporales</taxon>
        <taxon>Streptomycetaceae</taxon>
        <taxon>Streptomyces</taxon>
    </lineage>
</organism>
<comment type="caution">
    <text evidence="2">The sequence shown here is derived from an EMBL/GenBank/DDBJ whole genome shotgun (WGS) entry which is preliminary data.</text>
</comment>
<evidence type="ECO:0000256" key="1">
    <source>
        <dbReference type="SAM" id="MobiDB-lite"/>
    </source>
</evidence>
<evidence type="ECO:0000313" key="3">
    <source>
        <dbReference type="Proteomes" id="UP001352223"/>
    </source>
</evidence>
<proteinExistence type="predicted"/>
<sequence length="145" mass="16043">MGLLAEQTVAAEVMYYGLWMQDIGASFDDEPAPNASFGSASDSRVVMHSGGHTHTASLRAEVWDEEPPAAPRPWEFPEQTQIEAPAGELRLRTYGAMTPELIALGKGGRTWNVRIQVSDREEVEKLAELDVPEGVEQYLVQFWPA</sequence>
<feature type="region of interest" description="Disordered" evidence="1">
    <location>
        <begin position="56"/>
        <end position="80"/>
    </location>
</feature>
<protein>
    <submittedName>
        <fullName evidence="2">Uncharacterized protein</fullName>
    </submittedName>
</protein>